<feature type="domain" description="SnoaL-like" evidence="1">
    <location>
        <begin position="8"/>
        <end position="129"/>
    </location>
</feature>
<dbReference type="CDD" id="cd00531">
    <property type="entry name" value="NTF2_like"/>
    <property type="match status" value="1"/>
</dbReference>
<dbReference type="InterPro" id="IPR032710">
    <property type="entry name" value="NTF2-like_dom_sf"/>
</dbReference>
<dbReference type="InterPro" id="IPR037401">
    <property type="entry name" value="SnoaL-like"/>
</dbReference>
<dbReference type="AlphaFoldDB" id="A0A1I9S3Q1"/>
<dbReference type="SUPFAM" id="SSF54427">
    <property type="entry name" value="NTF2-like"/>
    <property type="match status" value="1"/>
</dbReference>
<dbReference type="Pfam" id="PF13577">
    <property type="entry name" value="SnoaL_4"/>
    <property type="match status" value="1"/>
</dbReference>
<name>A0A1I9S3Q1_9ACTN</name>
<protein>
    <recommendedName>
        <fullName evidence="1">SnoaL-like domain-containing protein</fullName>
    </recommendedName>
</protein>
<evidence type="ECO:0000259" key="1">
    <source>
        <dbReference type="Pfam" id="PF13577"/>
    </source>
</evidence>
<organism evidence="2">
    <name type="scientific">Streptomyces sp. KIB-H033</name>
    <dbReference type="NCBI Taxonomy" id="1912612"/>
    <lineage>
        <taxon>Bacteria</taxon>
        <taxon>Bacillati</taxon>
        <taxon>Actinomycetota</taxon>
        <taxon>Actinomycetes</taxon>
        <taxon>Kitasatosporales</taxon>
        <taxon>Streptomycetaceae</taxon>
        <taxon>Streptomyces</taxon>
    </lineage>
</organism>
<dbReference type="EMBL" id="KX218108">
    <property type="protein sequence ID" value="AOZ61193.1"/>
    <property type="molecule type" value="Genomic_DNA"/>
</dbReference>
<gene>
    <name evidence="2" type="primary">rubN1</name>
</gene>
<accession>A0A1I9S3Q1</accession>
<dbReference type="InterPro" id="IPR011944">
    <property type="entry name" value="Steroid_delta5-4_isomerase"/>
</dbReference>
<dbReference type="Gene3D" id="3.10.450.50">
    <property type="match status" value="1"/>
</dbReference>
<sequence>MTSTDAARTEIESAVHDVLDRLQQTWTANDPDAVADLYTEDATLVMTGVFLNGREDIRKFMSDAFAGPLVGSRPHNVPRLIRKVGADTAVVNSDIGIVLAGNDGVAEGDERVATWVLTRRDGHWLIAAYHNCPVG</sequence>
<evidence type="ECO:0000313" key="2">
    <source>
        <dbReference type="EMBL" id="AOZ61193.1"/>
    </source>
</evidence>
<dbReference type="NCBIfam" id="TIGR02246">
    <property type="entry name" value="SgcJ/EcaC family oxidoreductase"/>
    <property type="match status" value="1"/>
</dbReference>
<reference evidence="2" key="1">
    <citation type="journal article" date="2016" name="Nat. Commun.">
        <title>Non-enzymatic pyridine ring formation in the biosynthesis of the rubrolone tropolone alkaloids.</title>
        <authorList>
            <person name="Yan Y."/>
            <person name="Yang J."/>
            <person name="Yu Z."/>
            <person name="Yu M."/>
            <person name="Ma Y.T."/>
            <person name="Wang L."/>
            <person name="Su C."/>
            <person name="Luo J."/>
            <person name="Horsman G.P."/>
            <person name="Huang S.X."/>
        </authorList>
    </citation>
    <scope>NUCLEOTIDE SEQUENCE</scope>
    <source>
        <strain evidence="2">KIB-H033</strain>
    </source>
</reference>
<proteinExistence type="predicted"/>